<feature type="region of interest" description="Disordered" evidence="1">
    <location>
        <begin position="76"/>
        <end position="104"/>
    </location>
</feature>
<dbReference type="EMBL" id="KN847042">
    <property type="protein sequence ID" value="KIW30319.1"/>
    <property type="molecule type" value="Genomic_DNA"/>
</dbReference>
<protein>
    <submittedName>
        <fullName evidence="2">Uncharacterized protein</fullName>
    </submittedName>
</protein>
<dbReference type="OrthoDB" id="4148366at2759"/>
<keyword evidence="3" id="KW-1185">Reference proteome</keyword>
<proteinExistence type="predicted"/>
<evidence type="ECO:0000313" key="2">
    <source>
        <dbReference type="EMBL" id="KIW30319.1"/>
    </source>
</evidence>
<feature type="compositionally biased region" description="Basic and acidic residues" evidence="1">
    <location>
        <begin position="12"/>
        <end position="26"/>
    </location>
</feature>
<evidence type="ECO:0000313" key="3">
    <source>
        <dbReference type="Proteomes" id="UP000054466"/>
    </source>
</evidence>
<gene>
    <name evidence="2" type="ORF">PV07_06069</name>
</gene>
<organism evidence="2 3">
    <name type="scientific">Cladophialophora immunda</name>
    <dbReference type="NCBI Taxonomy" id="569365"/>
    <lineage>
        <taxon>Eukaryota</taxon>
        <taxon>Fungi</taxon>
        <taxon>Dikarya</taxon>
        <taxon>Ascomycota</taxon>
        <taxon>Pezizomycotina</taxon>
        <taxon>Eurotiomycetes</taxon>
        <taxon>Chaetothyriomycetidae</taxon>
        <taxon>Chaetothyriales</taxon>
        <taxon>Herpotrichiellaceae</taxon>
        <taxon>Cladophialophora</taxon>
    </lineage>
</organism>
<dbReference type="Proteomes" id="UP000054466">
    <property type="component" value="Unassembled WGS sequence"/>
</dbReference>
<feature type="compositionally biased region" description="Low complexity" evidence="1">
    <location>
        <begin position="33"/>
        <end position="43"/>
    </location>
</feature>
<accession>A0A0D2D3M9</accession>
<dbReference type="RefSeq" id="XP_016250535.1">
    <property type="nucleotide sequence ID" value="XM_016393016.1"/>
</dbReference>
<reference evidence="2 3" key="1">
    <citation type="submission" date="2015-01" db="EMBL/GenBank/DDBJ databases">
        <title>The Genome Sequence of Cladophialophora immunda CBS83496.</title>
        <authorList>
            <consortium name="The Broad Institute Genomics Platform"/>
            <person name="Cuomo C."/>
            <person name="de Hoog S."/>
            <person name="Gorbushina A."/>
            <person name="Stielow B."/>
            <person name="Teixiera M."/>
            <person name="Abouelleil A."/>
            <person name="Chapman S.B."/>
            <person name="Priest M."/>
            <person name="Young S.K."/>
            <person name="Wortman J."/>
            <person name="Nusbaum C."/>
            <person name="Birren B."/>
        </authorList>
    </citation>
    <scope>NUCLEOTIDE SEQUENCE [LARGE SCALE GENOMIC DNA]</scope>
    <source>
        <strain evidence="2 3">CBS 83496</strain>
    </source>
</reference>
<sequence>MSHARASSRYYSDYERALEKAAERPKTSPPSSAPSSRTSSATSLQPAAPVAEWCHQMHLIQKRKYDWCTGCYPKPPPAPSSVKIPSQKVLQQSRMGNEPGHAYQ</sequence>
<dbReference type="AlphaFoldDB" id="A0A0D2D3M9"/>
<evidence type="ECO:0000256" key="1">
    <source>
        <dbReference type="SAM" id="MobiDB-lite"/>
    </source>
</evidence>
<dbReference type="VEuPathDB" id="FungiDB:PV07_06069"/>
<feature type="region of interest" description="Disordered" evidence="1">
    <location>
        <begin position="1"/>
        <end position="47"/>
    </location>
</feature>
<name>A0A0D2D3M9_9EURO</name>
<dbReference type="HOGENOM" id="CLU_2307607_0_0_1"/>
<dbReference type="GeneID" id="27345263"/>